<dbReference type="RefSeq" id="WP_017751301.1">
    <property type="nucleotide sequence ID" value="NZ_CBXI010000043.1"/>
</dbReference>
<evidence type="ECO:0000259" key="5">
    <source>
        <dbReference type="PROSITE" id="PS50943"/>
    </source>
</evidence>
<dbReference type="OrthoDB" id="9793277at2"/>
<keyword evidence="4" id="KW-0472">Membrane</keyword>
<comment type="caution">
    <text evidence="6">The sequence shown here is derived from an EMBL/GenBank/DDBJ whole genome shotgun (WGS) entry which is preliminary data.</text>
</comment>
<dbReference type="Proteomes" id="UP000019482">
    <property type="component" value="Unassembled WGS sequence"/>
</dbReference>
<dbReference type="Pfam" id="PF06803">
    <property type="entry name" value="DUF1232"/>
    <property type="match status" value="1"/>
</dbReference>
<dbReference type="SMART" id="SM00530">
    <property type="entry name" value="HTH_XRE"/>
    <property type="match status" value="1"/>
</dbReference>
<keyword evidence="7" id="KW-1185">Reference proteome</keyword>
<protein>
    <submittedName>
        <fullName evidence="6">Transcriptional regulator</fullName>
    </submittedName>
</protein>
<evidence type="ECO:0000256" key="4">
    <source>
        <dbReference type="ARBA" id="ARBA00023136"/>
    </source>
</evidence>
<sequence length="202" mass="23158">MDENFKKSQLGDTLKVFLKDNSMSMRKLGKLTGIDTATISRIINGKQSANINHIEKFSKYLNIPMEILLRSAGYDIGNNEENTSQILKTINSLNYKCDIKKIKEELNKYEQYALTDEGKNIIYKNFNKKIASINGSGFFVEKLKNMYNQFLSDDVSEETRPIIGSVLLYFILSTDIIPDYVFPIGYIDDITALKLVEKRLKN</sequence>
<comment type="subcellular location">
    <subcellularLocation>
        <location evidence="1">Endomembrane system</location>
        <topology evidence="1">Multi-pass membrane protein</topology>
    </subcellularLocation>
</comment>
<dbReference type="EMBL" id="CBXI010000043">
    <property type="protein sequence ID" value="CDL92547.1"/>
    <property type="molecule type" value="Genomic_DNA"/>
</dbReference>
<dbReference type="GO" id="GO:0012505">
    <property type="term" value="C:endomembrane system"/>
    <property type="evidence" value="ECO:0007669"/>
    <property type="project" value="UniProtKB-SubCell"/>
</dbReference>
<dbReference type="Pfam" id="PF13443">
    <property type="entry name" value="HTH_26"/>
    <property type="match status" value="1"/>
</dbReference>
<dbReference type="SUPFAM" id="SSF47413">
    <property type="entry name" value="lambda repressor-like DNA-binding domains"/>
    <property type="match status" value="1"/>
</dbReference>
<dbReference type="InterPro" id="IPR001387">
    <property type="entry name" value="Cro/C1-type_HTH"/>
</dbReference>
<keyword evidence="3" id="KW-1133">Transmembrane helix</keyword>
<dbReference type="GeneID" id="29418835"/>
<gene>
    <name evidence="6" type="ORF">CTDIVETGP_2617</name>
</gene>
<evidence type="ECO:0000313" key="7">
    <source>
        <dbReference type="Proteomes" id="UP000019482"/>
    </source>
</evidence>
<evidence type="ECO:0000256" key="1">
    <source>
        <dbReference type="ARBA" id="ARBA00004127"/>
    </source>
</evidence>
<organism evidence="6 7">
    <name type="scientific">Clostridium tyrobutyricum DIVETGP</name>
    <dbReference type="NCBI Taxonomy" id="1408889"/>
    <lineage>
        <taxon>Bacteria</taxon>
        <taxon>Bacillati</taxon>
        <taxon>Bacillota</taxon>
        <taxon>Clostridia</taxon>
        <taxon>Eubacteriales</taxon>
        <taxon>Clostridiaceae</taxon>
        <taxon>Clostridium</taxon>
    </lineage>
</organism>
<dbReference type="InterPro" id="IPR010652">
    <property type="entry name" value="DUF1232"/>
</dbReference>
<accession>W6NL15</accession>
<dbReference type="PROSITE" id="PS50943">
    <property type="entry name" value="HTH_CROC1"/>
    <property type="match status" value="1"/>
</dbReference>
<dbReference type="GO" id="GO:0003677">
    <property type="term" value="F:DNA binding"/>
    <property type="evidence" value="ECO:0007669"/>
    <property type="project" value="InterPro"/>
</dbReference>
<keyword evidence="2" id="KW-0812">Transmembrane</keyword>
<reference evidence="6 7" key="1">
    <citation type="journal article" date="2015" name="Genome Announc.">
        <title>Draft Genome Sequence of Clostridium tyrobutyricum Strain DIVETGP, Isolated from Cow's Milk for Grana Padano Production.</title>
        <authorList>
            <person name="Soggiu A."/>
            <person name="Piras C."/>
            <person name="Gaiarsa S."/>
            <person name="Sassera D."/>
            <person name="Roncada P."/>
            <person name="Bendixen E."/>
            <person name="Brasca M."/>
            <person name="Bonizzi L."/>
        </authorList>
    </citation>
    <scope>NUCLEOTIDE SEQUENCE [LARGE SCALE GENOMIC DNA]</scope>
    <source>
        <strain evidence="6 7">DIVETGP</strain>
    </source>
</reference>
<dbReference type="AlphaFoldDB" id="W6NL15"/>
<evidence type="ECO:0000313" key="6">
    <source>
        <dbReference type="EMBL" id="CDL92547.1"/>
    </source>
</evidence>
<proteinExistence type="predicted"/>
<feature type="domain" description="HTH cro/C1-type" evidence="5">
    <location>
        <begin position="14"/>
        <end position="68"/>
    </location>
</feature>
<dbReference type="Gene3D" id="1.10.260.40">
    <property type="entry name" value="lambda repressor-like DNA-binding domains"/>
    <property type="match status" value="1"/>
</dbReference>
<evidence type="ECO:0000256" key="2">
    <source>
        <dbReference type="ARBA" id="ARBA00022692"/>
    </source>
</evidence>
<dbReference type="CDD" id="cd00093">
    <property type="entry name" value="HTH_XRE"/>
    <property type="match status" value="1"/>
</dbReference>
<dbReference type="InterPro" id="IPR010982">
    <property type="entry name" value="Lambda_DNA-bd_dom_sf"/>
</dbReference>
<evidence type="ECO:0000256" key="3">
    <source>
        <dbReference type="ARBA" id="ARBA00022989"/>
    </source>
</evidence>
<name>W6NL15_CLOTY</name>